<dbReference type="Pfam" id="PF02214">
    <property type="entry name" value="BTB_2"/>
    <property type="match status" value="1"/>
</dbReference>
<dbReference type="EMBL" id="MLFT02000005">
    <property type="protein sequence ID" value="PHT48665.1"/>
    <property type="molecule type" value="Genomic_DNA"/>
</dbReference>
<dbReference type="GO" id="GO:0051260">
    <property type="term" value="P:protein homooligomerization"/>
    <property type="evidence" value="ECO:0007669"/>
    <property type="project" value="InterPro"/>
</dbReference>
<comment type="caution">
    <text evidence="4">The sequence shown here is derived from an EMBL/GenBank/DDBJ whole genome shotgun (WGS) entry which is preliminary data.</text>
</comment>
<keyword evidence="5" id="KW-1185">Reference proteome</keyword>
<dbReference type="Pfam" id="PF25279">
    <property type="entry name" value="Beta_prop_At2g24240"/>
    <property type="match status" value="1"/>
</dbReference>
<comment type="pathway">
    <text evidence="1">Protein modification; protein ubiquitination.</text>
</comment>
<dbReference type="Proteomes" id="UP000224567">
    <property type="component" value="Unassembled WGS sequence"/>
</dbReference>
<evidence type="ECO:0000256" key="1">
    <source>
        <dbReference type="ARBA" id="ARBA00004906"/>
    </source>
</evidence>
<sequence>MLDENWNPHSDSAFAERFIDRNPDCFGVLLDLLRTGELYIHPKIHKWLVYKEAECFGILDHVISAECDTFDDNRPRLAKSITGWSVMDGEISRAIHANPSGWCCVAHGSMAHVPIQCFHRKRYRLGALGFRPDNKLFSSCTKSTSDQHRIGVWDQVTGKQIDFLNWDTIQASEQCCQAAMATW</sequence>
<dbReference type="STRING" id="33114.A0A2G2WTV2"/>
<evidence type="ECO:0000259" key="3">
    <source>
        <dbReference type="Pfam" id="PF25279"/>
    </source>
</evidence>
<dbReference type="Gene3D" id="3.30.710.10">
    <property type="entry name" value="Potassium Channel Kv1.1, Chain A"/>
    <property type="match status" value="1"/>
</dbReference>
<dbReference type="SUPFAM" id="SSF54695">
    <property type="entry name" value="POZ domain"/>
    <property type="match status" value="1"/>
</dbReference>
<proteinExistence type="predicted"/>
<name>A0A2G2WTV2_CAPBA</name>
<dbReference type="PANTHER" id="PTHR14499:SF118">
    <property type="entry name" value="POTASSIUM CHANNEL TETRAMERISATION-TYPE BTB DOMAIN-CONTAINING PROTEIN"/>
    <property type="match status" value="1"/>
</dbReference>
<reference evidence="5" key="2">
    <citation type="journal article" date="2017" name="J. Anim. Genet.">
        <title>Multiple reference genome sequences of hot pepper reveal the massive evolution of plant disease resistance genes by retroduplication.</title>
        <authorList>
            <person name="Kim S."/>
            <person name="Park J."/>
            <person name="Yeom S.-I."/>
            <person name="Kim Y.-M."/>
            <person name="Seo E."/>
            <person name="Kim K.-T."/>
            <person name="Kim M.-S."/>
            <person name="Lee J.M."/>
            <person name="Cheong K."/>
            <person name="Shin H.-S."/>
            <person name="Kim S.-B."/>
            <person name="Han K."/>
            <person name="Lee J."/>
            <person name="Park M."/>
            <person name="Lee H.-A."/>
            <person name="Lee H.-Y."/>
            <person name="Lee Y."/>
            <person name="Oh S."/>
            <person name="Lee J.H."/>
            <person name="Choi E."/>
            <person name="Choi E."/>
            <person name="Lee S.E."/>
            <person name="Jeon J."/>
            <person name="Kim H."/>
            <person name="Choi G."/>
            <person name="Song H."/>
            <person name="Lee J."/>
            <person name="Lee S.-C."/>
            <person name="Kwon J.-K."/>
            <person name="Lee H.-Y."/>
            <person name="Koo N."/>
            <person name="Hong Y."/>
            <person name="Kim R.W."/>
            <person name="Kang W.-H."/>
            <person name="Huh J.H."/>
            <person name="Kang B.-C."/>
            <person name="Yang T.-J."/>
            <person name="Lee Y.-H."/>
            <person name="Bennetzen J.L."/>
            <person name="Choi D."/>
        </authorList>
    </citation>
    <scope>NUCLEOTIDE SEQUENCE [LARGE SCALE GENOMIC DNA]</scope>
    <source>
        <strain evidence="5">cv. PBC81</strain>
    </source>
</reference>
<dbReference type="InterPro" id="IPR003131">
    <property type="entry name" value="T1-type_BTB"/>
</dbReference>
<dbReference type="AlphaFoldDB" id="A0A2G2WTV2"/>
<dbReference type="InterPro" id="IPR011333">
    <property type="entry name" value="SKP1/BTB/POZ_sf"/>
</dbReference>
<reference evidence="4 5" key="1">
    <citation type="journal article" date="2017" name="Genome Biol.">
        <title>New reference genome sequences of hot pepper reveal the massive evolution of plant disease-resistance genes by retroduplication.</title>
        <authorList>
            <person name="Kim S."/>
            <person name="Park J."/>
            <person name="Yeom S.I."/>
            <person name="Kim Y.M."/>
            <person name="Seo E."/>
            <person name="Kim K.T."/>
            <person name="Kim M.S."/>
            <person name="Lee J.M."/>
            <person name="Cheong K."/>
            <person name="Shin H.S."/>
            <person name="Kim S.B."/>
            <person name="Han K."/>
            <person name="Lee J."/>
            <person name="Park M."/>
            <person name="Lee H.A."/>
            <person name="Lee H.Y."/>
            <person name="Lee Y."/>
            <person name="Oh S."/>
            <person name="Lee J.H."/>
            <person name="Choi E."/>
            <person name="Choi E."/>
            <person name="Lee S.E."/>
            <person name="Jeon J."/>
            <person name="Kim H."/>
            <person name="Choi G."/>
            <person name="Song H."/>
            <person name="Lee J."/>
            <person name="Lee S.C."/>
            <person name="Kwon J.K."/>
            <person name="Lee H.Y."/>
            <person name="Koo N."/>
            <person name="Hong Y."/>
            <person name="Kim R.W."/>
            <person name="Kang W.H."/>
            <person name="Huh J.H."/>
            <person name="Kang B.C."/>
            <person name="Yang T.J."/>
            <person name="Lee Y.H."/>
            <person name="Bennetzen J.L."/>
            <person name="Choi D."/>
        </authorList>
    </citation>
    <scope>NUCLEOTIDE SEQUENCE [LARGE SCALE GENOMIC DNA]</scope>
    <source>
        <strain evidence="5">cv. PBC81</strain>
    </source>
</reference>
<organism evidence="4 5">
    <name type="scientific">Capsicum baccatum</name>
    <name type="common">Peruvian pepper</name>
    <dbReference type="NCBI Taxonomy" id="33114"/>
    <lineage>
        <taxon>Eukaryota</taxon>
        <taxon>Viridiplantae</taxon>
        <taxon>Streptophyta</taxon>
        <taxon>Embryophyta</taxon>
        <taxon>Tracheophyta</taxon>
        <taxon>Spermatophyta</taxon>
        <taxon>Magnoliopsida</taxon>
        <taxon>eudicotyledons</taxon>
        <taxon>Gunneridae</taxon>
        <taxon>Pentapetalae</taxon>
        <taxon>asterids</taxon>
        <taxon>lamiids</taxon>
        <taxon>Solanales</taxon>
        <taxon>Solanaceae</taxon>
        <taxon>Solanoideae</taxon>
        <taxon>Capsiceae</taxon>
        <taxon>Capsicum</taxon>
    </lineage>
</organism>
<feature type="domain" description="At2g24240-like C-terminal beta-propeller" evidence="3">
    <location>
        <begin position="120"/>
        <end position="169"/>
    </location>
</feature>
<evidence type="ECO:0000313" key="4">
    <source>
        <dbReference type="EMBL" id="PHT48665.1"/>
    </source>
</evidence>
<dbReference type="InterPro" id="IPR057441">
    <property type="entry name" value="Beta_prop_At2g24240"/>
</dbReference>
<gene>
    <name evidence="4" type="ORF">CQW23_12873</name>
</gene>
<dbReference type="PANTHER" id="PTHR14499">
    <property type="entry name" value="POTASSIUM CHANNEL TETRAMERIZATION DOMAIN-CONTAINING"/>
    <property type="match status" value="1"/>
</dbReference>
<evidence type="ECO:0000259" key="2">
    <source>
        <dbReference type="Pfam" id="PF02214"/>
    </source>
</evidence>
<accession>A0A2G2WTV2</accession>
<dbReference type="OrthoDB" id="2414723at2759"/>
<feature type="domain" description="Potassium channel tetramerisation-type BTB" evidence="2">
    <location>
        <begin position="10"/>
        <end position="63"/>
    </location>
</feature>
<evidence type="ECO:0000313" key="5">
    <source>
        <dbReference type="Proteomes" id="UP000224567"/>
    </source>
</evidence>
<protein>
    <submittedName>
        <fullName evidence="4">BTB/POZ domain-containing protein</fullName>
    </submittedName>
</protein>